<evidence type="ECO:0000259" key="1">
    <source>
        <dbReference type="PROSITE" id="PS51742"/>
    </source>
</evidence>
<evidence type="ECO:0000313" key="2">
    <source>
        <dbReference type="EMBL" id="KAF0984831.1"/>
    </source>
</evidence>
<dbReference type="CDD" id="cd11378">
    <property type="entry name" value="DUF296"/>
    <property type="match status" value="1"/>
</dbReference>
<comment type="caution">
    <text evidence="2">The sequence shown here is derived from an EMBL/GenBank/DDBJ whole genome shotgun (WGS) entry which is preliminary data.</text>
</comment>
<sequence length="139" mass="15605">MRLFPNQDILQVLMEFTRVNKLRAVTVQAVVGSVRKAVMRLANRDFSTSFEKGPYEIVSLSGTISANYNSTTNDYSDIIPHIHMSISDGFTGSTFGGHMVEGCMVYTTVEIVLNELTDVYFERKLDPETGYDELVIIPK</sequence>
<dbReference type="Proteomes" id="UP000444721">
    <property type="component" value="Unassembled WGS sequence"/>
</dbReference>
<dbReference type="Gene3D" id="3.30.1330.80">
    <property type="entry name" value="Hypothetical protein, similar to alpha- acetolactate decarboxylase, domain 2"/>
    <property type="match status" value="1"/>
</dbReference>
<dbReference type="SUPFAM" id="SSF117856">
    <property type="entry name" value="AF0104/ALDC/Ptd012-like"/>
    <property type="match status" value="1"/>
</dbReference>
<feature type="domain" description="PPC" evidence="1">
    <location>
        <begin position="1"/>
        <end position="137"/>
    </location>
</feature>
<dbReference type="PANTHER" id="PTHR34988">
    <property type="entry name" value="PROTEIN, PUTATIVE-RELATED"/>
    <property type="match status" value="1"/>
</dbReference>
<dbReference type="OMA" id="TEINGHF"/>
<dbReference type="VEuPathDB" id="AmoebaDB:NF0107640"/>
<name>A0A6A5CC23_NAEFO</name>
<dbReference type="OrthoDB" id="2156856at2759"/>
<keyword evidence="3" id="KW-1185">Reference proteome</keyword>
<dbReference type="PROSITE" id="PS51742">
    <property type="entry name" value="PPC"/>
    <property type="match status" value="1"/>
</dbReference>
<dbReference type="Pfam" id="PF03479">
    <property type="entry name" value="PCC"/>
    <property type="match status" value="1"/>
</dbReference>
<dbReference type="GeneID" id="68107948"/>
<dbReference type="InterPro" id="IPR005175">
    <property type="entry name" value="PPC_dom"/>
</dbReference>
<dbReference type="VEuPathDB" id="AmoebaDB:FDP41_000730"/>
<evidence type="ECO:0000313" key="3">
    <source>
        <dbReference type="Proteomes" id="UP000444721"/>
    </source>
</evidence>
<reference evidence="2 3" key="1">
    <citation type="journal article" date="2019" name="Sci. Rep.">
        <title>Nanopore sequencing improves the draft genome of the human pathogenic amoeba Naegleria fowleri.</title>
        <authorList>
            <person name="Liechti N."/>
            <person name="Schurch N."/>
            <person name="Bruggmann R."/>
            <person name="Wittwer M."/>
        </authorList>
    </citation>
    <scope>NUCLEOTIDE SEQUENCE [LARGE SCALE GENOMIC DNA]</scope>
    <source>
        <strain evidence="2 3">ATCC 30894</strain>
    </source>
</reference>
<dbReference type="PANTHER" id="PTHR34988:SF1">
    <property type="entry name" value="DNA-BINDING PROTEIN"/>
    <property type="match status" value="1"/>
</dbReference>
<gene>
    <name evidence="2" type="ORF">FDP41_000730</name>
</gene>
<dbReference type="RefSeq" id="XP_044569544.1">
    <property type="nucleotide sequence ID" value="XM_044711030.1"/>
</dbReference>
<dbReference type="EMBL" id="VFQX01000002">
    <property type="protein sequence ID" value="KAF0984831.1"/>
    <property type="molecule type" value="Genomic_DNA"/>
</dbReference>
<proteinExistence type="predicted"/>
<organism evidence="2 3">
    <name type="scientific">Naegleria fowleri</name>
    <name type="common">Brain eating amoeba</name>
    <dbReference type="NCBI Taxonomy" id="5763"/>
    <lineage>
        <taxon>Eukaryota</taxon>
        <taxon>Discoba</taxon>
        <taxon>Heterolobosea</taxon>
        <taxon>Tetramitia</taxon>
        <taxon>Eutetramitia</taxon>
        <taxon>Vahlkampfiidae</taxon>
        <taxon>Naegleria</taxon>
    </lineage>
</organism>
<protein>
    <recommendedName>
        <fullName evidence="1">PPC domain-containing protein</fullName>
    </recommendedName>
</protein>
<dbReference type="AlphaFoldDB" id="A0A6A5CC23"/>
<dbReference type="VEuPathDB" id="AmoebaDB:NfTy_031480"/>
<accession>A0A6A5CC23</accession>